<reference evidence="2 3" key="1">
    <citation type="submission" date="2024-01" db="EMBL/GenBank/DDBJ databases">
        <title>Draft genome sequence of Gordonia sp. LSe1-13.</title>
        <authorList>
            <person name="Suphannarot A."/>
            <person name="Mingma R."/>
        </authorList>
    </citation>
    <scope>NUCLEOTIDE SEQUENCE [LARGE SCALE GENOMIC DNA]</scope>
    <source>
        <strain evidence="2 3">LSe1-13</strain>
    </source>
</reference>
<sequence length="341" mass="35141">MTDGPGGHPATPGGPTGRTRAAVLLLATAPSLVAGIVGTLLVASWRPELPNPVATHWSTDGADGFSGHAFVIAAPIVVGVIGAMLGCFVFAATRERNLVQSVTGLIAGVSISIIGVVVLTTADQRGVTDASAVPTPQWQILCALGLGIVCGIGVAAATPRWSQAVADRDIGERPELFLNSAERFVWTRAVSMSATASVILSAALVVLATVSFVLGSWIVVAILAVVVILTALLWGVRVTVNRSGVTTRGLFGWPRTTVPIADIDHAEVVPVRAMRDFGGYGYRIAAHGDLKGAKGFVLRSGSALLVVRRDGRRDIVVVDDAATAAGLINHVARHGGPAAPR</sequence>
<keyword evidence="1" id="KW-0812">Transmembrane</keyword>
<feature type="transmembrane region" description="Helical" evidence="1">
    <location>
        <begin position="138"/>
        <end position="158"/>
    </location>
</feature>
<comment type="caution">
    <text evidence="2">The sequence shown here is derived from an EMBL/GenBank/DDBJ whole genome shotgun (WGS) entry which is preliminary data.</text>
</comment>
<feature type="transmembrane region" description="Helical" evidence="1">
    <location>
        <begin position="65"/>
        <end position="91"/>
    </location>
</feature>
<feature type="transmembrane region" description="Helical" evidence="1">
    <location>
        <begin position="189"/>
        <end position="208"/>
    </location>
</feature>
<name>A0ABU7MHQ4_9ACTN</name>
<keyword evidence="1" id="KW-0472">Membrane</keyword>
<organism evidence="2 3">
    <name type="scientific">Gordonia sesuvii</name>
    <dbReference type="NCBI Taxonomy" id="3116777"/>
    <lineage>
        <taxon>Bacteria</taxon>
        <taxon>Bacillati</taxon>
        <taxon>Actinomycetota</taxon>
        <taxon>Actinomycetes</taxon>
        <taxon>Mycobacteriales</taxon>
        <taxon>Gordoniaceae</taxon>
        <taxon>Gordonia</taxon>
    </lineage>
</organism>
<keyword evidence="3" id="KW-1185">Reference proteome</keyword>
<gene>
    <name evidence="2" type="ORF">VZC37_20075</name>
</gene>
<evidence type="ECO:0000313" key="3">
    <source>
        <dbReference type="Proteomes" id="UP001347146"/>
    </source>
</evidence>
<dbReference type="EMBL" id="JAZDUF010000007">
    <property type="protein sequence ID" value="MEE3852647.1"/>
    <property type="molecule type" value="Genomic_DNA"/>
</dbReference>
<protein>
    <submittedName>
        <fullName evidence="2">DUF1648 domain-containing protein</fullName>
    </submittedName>
</protein>
<feature type="transmembrane region" description="Helical" evidence="1">
    <location>
        <begin position="98"/>
        <end position="118"/>
    </location>
</feature>
<feature type="transmembrane region" description="Helical" evidence="1">
    <location>
        <begin position="21"/>
        <end position="45"/>
    </location>
</feature>
<keyword evidence="1" id="KW-1133">Transmembrane helix</keyword>
<accession>A0ABU7MHQ4</accession>
<evidence type="ECO:0000256" key="1">
    <source>
        <dbReference type="SAM" id="Phobius"/>
    </source>
</evidence>
<dbReference type="RefSeq" id="WP_330435049.1">
    <property type="nucleotide sequence ID" value="NZ_JAZDUF010000007.1"/>
</dbReference>
<proteinExistence type="predicted"/>
<evidence type="ECO:0000313" key="2">
    <source>
        <dbReference type="EMBL" id="MEE3852647.1"/>
    </source>
</evidence>
<dbReference type="Proteomes" id="UP001347146">
    <property type="component" value="Unassembled WGS sequence"/>
</dbReference>
<feature type="transmembrane region" description="Helical" evidence="1">
    <location>
        <begin position="214"/>
        <end position="236"/>
    </location>
</feature>